<accession>A0A109JXR5</accession>
<sequence>MTERYPGYNVLHKRNSVSWNDQTRAVIDARCGIDPDFHQFCDEAEWKTLRSLCDHIIPQPLDRPVKAPIAAIIDQKLYGGKGDGYRDAHLPEQDKAWRLGLAAVDAEAMAACEKPFCELSADQQHWLLGKIQRGQASSEAWQDMPPAIFFAKRLLHDIVSAYYAHPASWNEIGFGGPASPRGYVRMNFDRRDPWEAAEASPGREDQARVENERVG</sequence>
<dbReference type="AlphaFoldDB" id="A0A109JXR5"/>
<feature type="compositionally biased region" description="Basic and acidic residues" evidence="1">
    <location>
        <begin position="201"/>
        <end position="215"/>
    </location>
</feature>
<dbReference type="InterPro" id="IPR027056">
    <property type="entry name" value="Gluconate_2DH_su3"/>
</dbReference>
<name>A0A109JXR5_9BRAD</name>
<dbReference type="EMBL" id="LNCU01000045">
    <property type="protein sequence ID" value="KWV57055.1"/>
    <property type="molecule type" value="Genomic_DNA"/>
</dbReference>
<protein>
    <submittedName>
        <fullName evidence="2">Gluconate 2-dehydrogenase</fullName>
    </submittedName>
</protein>
<comment type="caution">
    <text evidence="2">The sequence shown here is derived from an EMBL/GenBank/DDBJ whole genome shotgun (WGS) entry which is preliminary data.</text>
</comment>
<evidence type="ECO:0000313" key="3">
    <source>
        <dbReference type="Proteomes" id="UP000057737"/>
    </source>
</evidence>
<reference evidence="2 3" key="1">
    <citation type="submission" date="2015-11" db="EMBL/GenBank/DDBJ databases">
        <title>Draft Genome Sequence of the Strain BR 10303 (Bradyrhizobium sp.) isolated from nodules of Centrolobium paraense.</title>
        <authorList>
            <person name="Zelli J.E."/>
            <person name="Simoes-Araujo J.L."/>
            <person name="Barauna A.C."/>
            <person name="Silva K."/>
        </authorList>
    </citation>
    <scope>NUCLEOTIDE SEQUENCE [LARGE SCALE GENOMIC DNA]</scope>
    <source>
        <strain evidence="2 3">BR 10303</strain>
    </source>
</reference>
<evidence type="ECO:0000256" key="1">
    <source>
        <dbReference type="SAM" id="MobiDB-lite"/>
    </source>
</evidence>
<dbReference type="Pfam" id="PF13618">
    <property type="entry name" value="Gluconate_2-dh3"/>
    <property type="match status" value="1"/>
</dbReference>
<keyword evidence="3" id="KW-1185">Reference proteome</keyword>
<feature type="region of interest" description="Disordered" evidence="1">
    <location>
        <begin position="195"/>
        <end position="215"/>
    </location>
</feature>
<proteinExistence type="predicted"/>
<dbReference type="Proteomes" id="UP000057737">
    <property type="component" value="Unassembled WGS sequence"/>
</dbReference>
<evidence type="ECO:0000313" key="2">
    <source>
        <dbReference type="EMBL" id="KWV57055.1"/>
    </source>
</evidence>
<gene>
    <name evidence="2" type="ORF">AS156_03585</name>
</gene>
<dbReference type="OrthoDB" id="9780765at2"/>
<organism evidence="2 3">
    <name type="scientific">Bradyrhizobium macuxiense</name>
    <dbReference type="NCBI Taxonomy" id="1755647"/>
    <lineage>
        <taxon>Bacteria</taxon>
        <taxon>Pseudomonadati</taxon>
        <taxon>Pseudomonadota</taxon>
        <taxon>Alphaproteobacteria</taxon>
        <taxon>Hyphomicrobiales</taxon>
        <taxon>Nitrobacteraceae</taxon>
        <taxon>Bradyrhizobium</taxon>
    </lineage>
</organism>